<comment type="caution">
    <text evidence="2">The sequence shown here is derived from an EMBL/GenBank/DDBJ whole genome shotgun (WGS) entry which is preliminary data.</text>
</comment>
<reference evidence="2" key="1">
    <citation type="submission" date="2016-12" db="EMBL/GenBank/DDBJ databases">
        <authorList>
            <person name="Moulin L."/>
        </authorList>
    </citation>
    <scope>NUCLEOTIDE SEQUENCE [LARGE SCALE GENOMIC DNA]</scope>
    <source>
        <strain evidence="2">STM 7183</strain>
    </source>
</reference>
<evidence type="ECO:0000313" key="3">
    <source>
        <dbReference type="Proteomes" id="UP000195569"/>
    </source>
</evidence>
<name>A0A1N7SSP6_9BURK</name>
<dbReference type="EMBL" id="CYGY02000078">
    <property type="protein sequence ID" value="SIT50346.1"/>
    <property type="molecule type" value="Genomic_DNA"/>
</dbReference>
<organism evidence="2 3">
    <name type="scientific">Paraburkholderia piptadeniae</name>
    <dbReference type="NCBI Taxonomy" id="1701573"/>
    <lineage>
        <taxon>Bacteria</taxon>
        <taxon>Pseudomonadati</taxon>
        <taxon>Pseudomonadota</taxon>
        <taxon>Betaproteobacteria</taxon>
        <taxon>Burkholderiales</taxon>
        <taxon>Burkholderiaceae</taxon>
        <taxon>Paraburkholderia</taxon>
    </lineage>
</organism>
<feature type="region of interest" description="Disordered" evidence="1">
    <location>
        <begin position="74"/>
        <end position="94"/>
    </location>
</feature>
<dbReference type="AlphaFoldDB" id="A0A1N7SSP6"/>
<sequence>MPIRQRRGNLRKFLARSPDDWIFESFSKQLVSHRVRQYFAGELPDLPTIGEAAISDARSARCAIRAHLTARSATARAARPAPTDGPSTLGDTPGGEARLSAVAEFVTTWAGLDSLRAAYAGTIGYIVTAWPVPFRASWQLSIDRLVGRSP</sequence>
<protein>
    <submittedName>
        <fullName evidence="2">Uncharacterized protein</fullName>
    </submittedName>
</protein>
<dbReference type="Proteomes" id="UP000195569">
    <property type="component" value="Unassembled WGS sequence"/>
</dbReference>
<evidence type="ECO:0000313" key="2">
    <source>
        <dbReference type="EMBL" id="SIT50346.1"/>
    </source>
</evidence>
<keyword evidence="3" id="KW-1185">Reference proteome</keyword>
<gene>
    <name evidence="2" type="ORF">BN2476_780016</name>
</gene>
<accession>A0A1N7SSP6</accession>
<evidence type="ECO:0000256" key="1">
    <source>
        <dbReference type="SAM" id="MobiDB-lite"/>
    </source>
</evidence>
<proteinExistence type="predicted"/>